<reference evidence="1" key="1">
    <citation type="submission" date="2012-09" db="EMBL/GenBank/DDBJ databases">
        <authorList>
            <person name="Martin A.A."/>
        </authorList>
    </citation>
    <scope>NUCLEOTIDE SEQUENCE</scope>
</reference>
<protein>
    <submittedName>
        <fullName evidence="2">Uncharacterized protein</fullName>
    </submittedName>
</protein>
<accession>A0A0K0CTL0</accession>
<proteinExistence type="predicted"/>
<name>A0A0K0CTL0_ANGCA</name>
<sequence>MSLCFEPCQYSKYYGRNDTERKSNSCSWLLFWKPYSAEKFLKLESLIVVAKRNDWHATGTDLGLRRCYDMQHLEAIQYIVMTVVIVQTNDGVQMDDGVSNETHYRRPNRRRPTHLTHTVLGQSVRDDHLRRSF</sequence>
<reference evidence="2" key="2">
    <citation type="submission" date="2017-02" db="UniProtKB">
        <authorList>
            <consortium name="WormBaseParasite"/>
        </authorList>
    </citation>
    <scope>IDENTIFICATION</scope>
</reference>
<dbReference type="AlphaFoldDB" id="A0A0K0CTL0"/>
<keyword evidence="1" id="KW-1185">Reference proteome</keyword>
<organism evidence="1 2">
    <name type="scientific">Angiostrongylus cantonensis</name>
    <name type="common">Rat lungworm</name>
    <dbReference type="NCBI Taxonomy" id="6313"/>
    <lineage>
        <taxon>Eukaryota</taxon>
        <taxon>Metazoa</taxon>
        <taxon>Ecdysozoa</taxon>
        <taxon>Nematoda</taxon>
        <taxon>Chromadorea</taxon>
        <taxon>Rhabditida</taxon>
        <taxon>Rhabditina</taxon>
        <taxon>Rhabditomorpha</taxon>
        <taxon>Strongyloidea</taxon>
        <taxon>Metastrongylidae</taxon>
        <taxon>Angiostrongylus</taxon>
    </lineage>
</organism>
<dbReference type="WBParaSite" id="ACAC_0000043301-mRNA-1">
    <property type="protein sequence ID" value="ACAC_0000043301-mRNA-1"/>
    <property type="gene ID" value="ACAC_0000043301"/>
</dbReference>
<dbReference type="Proteomes" id="UP000035642">
    <property type="component" value="Unassembled WGS sequence"/>
</dbReference>
<evidence type="ECO:0000313" key="2">
    <source>
        <dbReference type="WBParaSite" id="ACAC_0000043301-mRNA-1"/>
    </source>
</evidence>
<evidence type="ECO:0000313" key="1">
    <source>
        <dbReference type="Proteomes" id="UP000035642"/>
    </source>
</evidence>